<dbReference type="Proteomes" id="UP000050761">
    <property type="component" value="Unassembled WGS sequence"/>
</dbReference>
<proteinExistence type="predicted"/>
<organism evidence="2 3">
    <name type="scientific">Heligmosomoides polygyrus</name>
    <name type="common">Parasitic roundworm</name>
    <dbReference type="NCBI Taxonomy" id="6339"/>
    <lineage>
        <taxon>Eukaryota</taxon>
        <taxon>Metazoa</taxon>
        <taxon>Ecdysozoa</taxon>
        <taxon>Nematoda</taxon>
        <taxon>Chromadorea</taxon>
        <taxon>Rhabditida</taxon>
        <taxon>Rhabditina</taxon>
        <taxon>Rhabditomorpha</taxon>
        <taxon>Strongyloidea</taxon>
        <taxon>Heligmosomidae</taxon>
        <taxon>Heligmosomoides</taxon>
    </lineage>
</organism>
<protein>
    <submittedName>
        <fullName evidence="3">Reverse transcriptase domain-containing protein</fullName>
    </submittedName>
</protein>
<dbReference type="PANTHER" id="PTHR47027:SF20">
    <property type="entry name" value="REVERSE TRANSCRIPTASE-LIKE PROTEIN WITH RNA-DIRECTED DNA POLYMERASE DOMAIN"/>
    <property type="match status" value="1"/>
</dbReference>
<name>A0A183GML6_HELPZ</name>
<evidence type="ECO:0000313" key="1">
    <source>
        <dbReference type="EMBL" id="VDP41883.1"/>
    </source>
</evidence>
<accession>A0A183GML6</accession>
<sequence>MIVVLQSESSASLPYSAISATPGGRPGDVHKVVWGASKLGYGTRLFRAGCGTVDAIHAARLLLEKHREKQKPVHFAFLDLEKALDRVPREVIWGAPGICAVPAALRDRDGCDLTRSPDGTLLYADDVTLACENKTELERQAQSWCDRLALFGLKLNVKKTEYLTTDCNGNENATVDGRSSAFGNKNVRNDAIRQRFGVAPIAEKLREARLRWYGHVLRANDDIVRKIGLNLEVPGKRPRGRPKQRTLARYVAFGLKDGWCAP</sequence>
<reference evidence="1 2" key="1">
    <citation type="submission" date="2018-11" db="EMBL/GenBank/DDBJ databases">
        <authorList>
            <consortium name="Pathogen Informatics"/>
        </authorList>
    </citation>
    <scope>NUCLEOTIDE SEQUENCE [LARGE SCALE GENOMIC DNA]</scope>
</reference>
<dbReference type="EMBL" id="UZAH01035642">
    <property type="protein sequence ID" value="VDP41883.1"/>
    <property type="molecule type" value="Genomic_DNA"/>
</dbReference>
<dbReference type="WBParaSite" id="HPBE_0002393601-mRNA-1">
    <property type="protein sequence ID" value="HPBE_0002393601-mRNA-1"/>
    <property type="gene ID" value="HPBE_0002393601"/>
</dbReference>
<gene>
    <name evidence="1" type="ORF">HPBE_LOCUS23933</name>
</gene>
<dbReference type="OrthoDB" id="5833798at2759"/>
<evidence type="ECO:0000313" key="2">
    <source>
        <dbReference type="Proteomes" id="UP000050761"/>
    </source>
</evidence>
<keyword evidence="2" id="KW-1185">Reference proteome</keyword>
<reference evidence="3" key="2">
    <citation type="submission" date="2019-09" db="UniProtKB">
        <authorList>
            <consortium name="WormBaseParasite"/>
        </authorList>
    </citation>
    <scope>IDENTIFICATION</scope>
</reference>
<dbReference type="PANTHER" id="PTHR47027">
    <property type="entry name" value="REVERSE TRANSCRIPTASE DOMAIN-CONTAINING PROTEIN"/>
    <property type="match status" value="1"/>
</dbReference>
<dbReference type="AlphaFoldDB" id="A0A183GML6"/>
<evidence type="ECO:0000313" key="3">
    <source>
        <dbReference type="WBParaSite" id="HPBE_0002393601-mRNA-1"/>
    </source>
</evidence>
<accession>A0A3P8H608</accession>